<name>A0A1F6FZD8_9BACT</name>
<protein>
    <recommendedName>
        <fullName evidence="2">Phosphoribosyltransferase domain-containing protein</fullName>
    </recommendedName>
</protein>
<evidence type="ECO:0000313" key="3">
    <source>
        <dbReference type="EMBL" id="OGG91201.1"/>
    </source>
</evidence>
<dbReference type="Proteomes" id="UP000177998">
    <property type="component" value="Unassembled WGS sequence"/>
</dbReference>
<dbReference type="PANTHER" id="PTHR47505:SF1">
    <property type="entry name" value="DNA UTILIZATION PROTEIN YHGH"/>
    <property type="match status" value="1"/>
</dbReference>
<accession>A0A1F6FZD8</accession>
<proteinExistence type="inferred from homology"/>
<dbReference type="SUPFAM" id="SSF53271">
    <property type="entry name" value="PRTase-like"/>
    <property type="match status" value="1"/>
</dbReference>
<gene>
    <name evidence="3" type="ORF">A3H55_02005</name>
</gene>
<organism evidence="3 4">
    <name type="scientific">Candidatus Kuenenbacteria bacterium RIFCSPLOWO2_02_FULL_42_16</name>
    <dbReference type="NCBI Taxonomy" id="1798564"/>
    <lineage>
        <taxon>Bacteria</taxon>
        <taxon>Candidatus Kueneniibacteriota</taxon>
    </lineage>
</organism>
<evidence type="ECO:0000259" key="2">
    <source>
        <dbReference type="Pfam" id="PF00156"/>
    </source>
</evidence>
<dbReference type="Pfam" id="PF00156">
    <property type="entry name" value="Pribosyltran"/>
    <property type="match status" value="1"/>
</dbReference>
<dbReference type="AlphaFoldDB" id="A0A1F6FZD8"/>
<dbReference type="InterPro" id="IPR000836">
    <property type="entry name" value="PRTase_dom"/>
</dbReference>
<evidence type="ECO:0000313" key="4">
    <source>
        <dbReference type="Proteomes" id="UP000177998"/>
    </source>
</evidence>
<dbReference type="PANTHER" id="PTHR47505">
    <property type="entry name" value="DNA UTILIZATION PROTEIN YHGH"/>
    <property type="match status" value="1"/>
</dbReference>
<comment type="caution">
    <text evidence="3">The sequence shown here is derived from an EMBL/GenBank/DDBJ whole genome shotgun (WGS) entry which is preliminary data.</text>
</comment>
<sequence>MEWQAVMSTFVKIKPFLLDLFFPIECLGCGGENKWLCQRCQEKIKLKAIDECLVCKETTGLGKTHEPCRTKTFLDGVMVAAAWEDKLLQGAIHKYKYNFVTGLAEPLTDILIKKMNEPERVRLFEKRKIILVPVPLHKKRLNWRGFNQAELLTKKISSHFGWGIQPMLLLRQRYTKPQVKLKKEKRAQNIQGAFGIKPGQPETIKDALVILVDDVLTTGATMNECAKILKENGIKEVWGLALARG</sequence>
<dbReference type="CDD" id="cd06223">
    <property type="entry name" value="PRTases_typeI"/>
    <property type="match status" value="1"/>
</dbReference>
<comment type="similarity">
    <text evidence="1">Belongs to the ComF/GntX family.</text>
</comment>
<dbReference type="Gene3D" id="3.40.50.2020">
    <property type="match status" value="1"/>
</dbReference>
<dbReference type="InterPro" id="IPR051910">
    <property type="entry name" value="ComF/GntX_DNA_util-trans"/>
</dbReference>
<feature type="domain" description="Phosphoribosyltransferase" evidence="2">
    <location>
        <begin position="199"/>
        <end position="237"/>
    </location>
</feature>
<reference evidence="3 4" key="1">
    <citation type="journal article" date="2016" name="Nat. Commun.">
        <title>Thousands of microbial genomes shed light on interconnected biogeochemical processes in an aquifer system.</title>
        <authorList>
            <person name="Anantharaman K."/>
            <person name="Brown C.T."/>
            <person name="Hug L.A."/>
            <person name="Sharon I."/>
            <person name="Castelle C.J."/>
            <person name="Probst A.J."/>
            <person name="Thomas B.C."/>
            <person name="Singh A."/>
            <person name="Wilkins M.J."/>
            <person name="Karaoz U."/>
            <person name="Brodie E.L."/>
            <person name="Williams K.H."/>
            <person name="Hubbard S.S."/>
            <person name="Banfield J.F."/>
        </authorList>
    </citation>
    <scope>NUCLEOTIDE SEQUENCE [LARGE SCALE GENOMIC DNA]</scope>
</reference>
<evidence type="ECO:0000256" key="1">
    <source>
        <dbReference type="ARBA" id="ARBA00008007"/>
    </source>
</evidence>
<dbReference type="EMBL" id="MFMZ01000018">
    <property type="protein sequence ID" value="OGG91201.1"/>
    <property type="molecule type" value="Genomic_DNA"/>
</dbReference>
<dbReference type="InterPro" id="IPR029057">
    <property type="entry name" value="PRTase-like"/>
</dbReference>
<dbReference type="STRING" id="1798564.A3H55_02005"/>